<keyword evidence="1" id="KW-0812">Transmembrane</keyword>
<dbReference type="RefSeq" id="WP_188518507.1">
    <property type="nucleotide sequence ID" value="NZ_BMES01000002.1"/>
</dbReference>
<evidence type="ECO:0000313" key="2">
    <source>
        <dbReference type="EMBL" id="GGH23733.1"/>
    </source>
</evidence>
<sequence length="65" mass="6094">MAIGLAGFAFLGAVLGAVLAAMAGGAGWIALGVFIGANGATAAAAAARLLLAALRASPQAESRLA</sequence>
<dbReference type="EMBL" id="BMES01000002">
    <property type="protein sequence ID" value="GGH23733.1"/>
    <property type="molecule type" value="Genomic_DNA"/>
</dbReference>
<keyword evidence="3" id="KW-1185">Reference proteome</keyword>
<protein>
    <submittedName>
        <fullName evidence="2">Uncharacterized protein</fullName>
    </submittedName>
</protein>
<keyword evidence="1" id="KW-1133">Transmembrane helix</keyword>
<comment type="caution">
    <text evidence="2">The sequence shown here is derived from an EMBL/GenBank/DDBJ whole genome shotgun (WGS) entry which is preliminary data.</text>
</comment>
<dbReference type="Proteomes" id="UP000603912">
    <property type="component" value="Unassembled WGS sequence"/>
</dbReference>
<name>A0A917I8S8_9HYPH</name>
<organism evidence="2 3">
    <name type="scientific">Alsobacter metallidurans</name>
    <dbReference type="NCBI Taxonomy" id="340221"/>
    <lineage>
        <taxon>Bacteria</taxon>
        <taxon>Pseudomonadati</taxon>
        <taxon>Pseudomonadota</taxon>
        <taxon>Alphaproteobacteria</taxon>
        <taxon>Hyphomicrobiales</taxon>
        <taxon>Alsobacteraceae</taxon>
        <taxon>Alsobacter</taxon>
    </lineage>
</organism>
<keyword evidence="1" id="KW-0472">Membrane</keyword>
<evidence type="ECO:0000256" key="1">
    <source>
        <dbReference type="SAM" id="Phobius"/>
    </source>
</evidence>
<accession>A0A917I8S8</accession>
<dbReference type="AlphaFoldDB" id="A0A917I8S8"/>
<proteinExistence type="predicted"/>
<evidence type="ECO:0000313" key="3">
    <source>
        <dbReference type="Proteomes" id="UP000603912"/>
    </source>
</evidence>
<reference evidence="2" key="1">
    <citation type="journal article" date="2014" name="Int. J. Syst. Evol. Microbiol.">
        <title>Complete genome sequence of Corynebacterium casei LMG S-19264T (=DSM 44701T), isolated from a smear-ripened cheese.</title>
        <authorList>
            <consortium name="US DOE Joint Genome Institute (JGI-PGF)"/>
            <person name="Walter F."/>
            <person name="Albersmeier A."/>
            <person name="Kalinowski J."/>
            <person name="Ruckert C."/>
        </authorList>
    </citation>
    <scope>NUCLEOTIDE SEQUENCE</scope>
    <source>
        <strain evidence="2">CGMCC 1.12214</strain>
    </source>
</reference>
<gene>
    <name evidence="2" type="ORF">GCM10007036_29670</name>
</gene>
<reference evidence="2" key="2">
    <citation type="submission" date="2020-09" db="EMBL/GenBank/DDBJ databases">
        <authorList>
            <person name="Sun Q."/>
            <person name="Zhou Y."/>
        </authorList>
    </citation>
    <scope>NUCLEOTIDE SEQUENCE</scope>
    <source>
        <strain evidence="2">CGMCC 1.12214</strain>
    </source>
</reference>
<feature type="transmembrane region" description="Helical" evidence="1">
    <location>
        <begin position="30"/>
        <end position="54"/>
    </location>
</feature>